<reference evidence="2 3" key="1">
    <citation type="submission" date="2019-04" db="EMBL/GenBank/DDBJ databases">
        <title>Microbes associate with the intestines of laboratory mice.</title>
        <authorList>
            <person name="Navarre W."/>
            <person name="Wong E."/>
            <person name="Huang K."/>
            <person name="Tropini C."/>
            <person name="Ng K."/>
            <person name="Yu B."/>
        </authorList>
    </citation>
    <scope>NUCLEOTIDE SEQUENCE [LARGE SCALE GENOMIC DNA]</scope>
    <source>
        <strain evidence="2 3">NM22_B1</strain>
    </source>
</reference>
<organism evidence="2 3">
    <name type="scientific">Phocaeicola sartorii</name>
    <dbReference type="NCBI Taxonomy" id="671267"/>
    <lineage>
        <taxon>Bacteria</taxon>
        <taxon>Pseudomonadati</taxon>
        <taxon>Bacteroidota</taxon>
        <taxon>Bacteroidia</taxon>
        <taxon>Bacteroidales</taxon>
        <taxon>Bacteroidaceae</taxon>
        <taxon>Phocaeicola</taxon>
    </lineage>
</organism>
<evidence type="ECO:0000259" key="1">
    <source>
        <dbReference type="Pfam" id="PF14393"/>
    </source>
</evidence>
<dbReference type="Proteomes" id="UP000310760">
    <property type="component" value="Unassembled WGS sequence"/>
</dbReference>
<dbReference type="AlphaFoldDB" id="A0A4S2FI18"/>
<gene>
    <name evidence="2" type="ORF">E5339_16390</name>
</gene>
<dbReference type="RefSeq" id="WP_135952325.1">
    <property type="nucleotide sequence ID" value="NZ_CANPVL010000005.1"/>
</dbReference>
<protein>
    <submittedName>
        <fullName evidence="2">DUF4422 domain-containing protein</fullName>
    </submittedName>
</protein>
<dbReference type="EMBL" id="SRYJ01000040">
    <property type="protein sequence ID" value="TGY68444.1"/>
    <property type="molecule type" value="Genomic_DNA"/>
</dbReference>
<evidence type="ECO:0000313" key="3">
    <source>
        <dbReference type="Proteomes" id="UP000310760"/>
    </source>
</evidence>
<evidence type="ECO:0000313" key="2">
    <source>
        <dbReference type="EMBL" id="TGY68444.1"/>
    </source>
</evidence>
<sequence>MGNGKVKILVACHKPDSVYEDEVYIPIHVGRAISKCTDDMHHMIGDDTGDNISDKNPMYCEVTAQYWAWKNLKDVEYIGLCHYRRYFGQRVTNDNIEFFLSDKYDVMLAKKQYDYKKVLFRLILASSQEDLYIFLYAIKKLYPEYLSTACEFINNNVIIGYNMFIMKKAEFDKFAKWQFDILFEMEKYIKISGYTRAKRVYGYYAEYLLPIYCLYNKLHIRYSPVVSMVGEKEKRTMKVRVRNVIFKIWFRIVLKHIRWEDKPTLTGLAVDYPDIDFNI</sequence>
<proteinExistence type="predicted"/>
<name>A0A4S2FI18_9BACT</name>
<dbReference type="InterPro" id="IPR025536">
    <property type="entry name" value="DUF4422"/>
</dbReference>
<accession>A0A4S2FI18</accession>
<dbReference type="Pfam" id="PF14393">
    <property type="entry name" value="DUF4422"/>
    <property type="match status" value="1"/>
</dbReference>
<comment type="caution">
    <text evidence="2">The sequence shown here is derived from an EMBL/GenBank/DDBJ whole genome shotgun (WGS) entry which is preliminary data.</text>
</comment>
<feature type="domain" description="DUF4422" evidence="1">
    <location>
        <begin position="7"/>
        <end position="216"/>
    </location>
</feature>